<reference evidence="3" key="1">
    <citation type="submission" date="2016-10" db="EMBL/GenBank/DDBJ databases">
        <authorList>
            <person name="Varghese N."/>
            <person name="Submissions S."/>
        </authorList>
    </citation>
    <scope>NUCLEOTIDE SEQUENCE [LARGE SCALE GENOMIC DNA]</scope>
    <source>
        <strain evidence="3">DSM 45413</strain>
    </source>
</reference>
<name>A0A1H8WDM8_9ACTN</name>
<dbReference type="AlphaFoldDB" id="A0A1H8WDM8"/>
<accession>A0A1H8WDM8</accession>
<evidence type="ECO:0000259" key="1">
    <source>
        <dbReference type="PROSITE" id="PS51819"/>
    </source>
</evidence>
<gene>
    <name evidence="2" type="ORF">SAMN05660991_04322</name>
</gene>
<feature type="domain" description="VOC" evidence="1">
    <location>
        <begin position="6"/>
        <end position="126"/>
    </location>
</feature>
<dbReference type="EMBL" id="FOEE01000019">
    <property type="protein sequence ID" value="SEP25764.1"/>
    <property type="molecule type" value="Genomic_DNA"/>
</dbReference>
<dbReference type="InterPro" id="IPR029068">
    <property type="entry name" value="Glyas_Bleomycin-R_OHBP_Dase"/>
</dbReference>
<protein>
    <submittedName>
        <fullName evidence="2">Uncharacterized conserved protein PhnB, glyoxalase superfamily</fullName>
    </submittedName>
</protein>
<dbReference type="InterPro" id="IPR004360">
    <property type="entry name" value="Glyas_Fos-R_dOase_dom"/>
</dbReference>
<sequence>MTTLRGMSTLTLWADDVTAAADWYADLLGAAPYFTRPGPGGGLQYAKFRTGDLDAEVAIAHRSFDPAAAAGPGGAIVHWHVDDFDGTLARLLAAGATEYQPVTPHGPVVTAAVTDPFGNVIGIMHNPHYLEVLDRTDAAPAAAG</sequence>
<dbReference type="Gene3D" id="3.10.180.10">
    <property type="entry name" value="2,3-Dihydroxybiphenyl 1,2-Dioxygenase, domain 1"/>
    <property type="match status" value="1"/>
</dbReference>
<dbReference type="Pfam" id="PF00903">
    <property type="entry name" value="Glyoxalase"/>
    <property type="match status" value="1"/>
</dbReference>
<keyword evidence="3" id="KW-1185">Reference proteome</keyword>
<organism evidence="2 3">
    <name type="scientific">Trujillonella endophytica</name>
    <dbReference type="NCBI Taxonomy" id="673521"/>
    <lineage>
        <taxon>Bacteria</taxon>
        <taxon>Bacillati</taxon>
        <taxon>Actinomycetota</taxon>
        <taxon>Actinomycetes</taxon>
        <taxon>Geodermatophilales</taxon>
        <taxon>Geodermatophilaceae</taxon>
        <taxon>Trujillonella</taxon>
    </lineage>
</organism>
<dbReference type="InterPro" id="IPR037523">
    <property type="entry name" value="VOC_core"/>
</dbReference>
<evidence type="ECO:0000313" key="3">
    <source>
        <dbReference type="Proteomes" id="UP000198960"/>
    </source>
</evidence>
<proteinExistence type="predicted"/>
<dbReference type="PROSITE" id="PS51819">
    <property type="entry name" value="VOC"/>
    <property type="match status" value="1"/>
</dbReference>
<dbReference type="SUPFAM" id="SSF54593">
    <property type="entry name" value="Glyoxalase/Bleomycin resistance protein/Dihydroxybiphenyl dioxygenase"/>
    <property type="match status" value="1"/>
</dbReference>
<evidence type="ECO:0000313" key="2">
    <source>
        <dbReference type="EMBL" id="SEP25764.1"/>
    </source>
</evidence>
<dbReference type="Proteomes" id="UP000198960">
    <property type="component" value="Unassembled WGS sequence"/>
</dbReference>
<dbReference type="STRING" id="673521.SAMN05660991_04322"/>